<keyword evidence="3" id="KW-1185">Reference proteome</keyword>
<dbReference type="KEGG" id="fra:Francci3_2771"/>
<dbReference type="AlphaFoldDB" id="Q2J9B1"/>
<dbReference type="EMBL" id="CP000249">
    <property type="protein sequence ID" value="ABD12131.1"/>
    <property type="molecule type" value="Genomic_DNA"/>
</dbReference>
<protein>
    <submittedName>
        <fullName evidence="2">Uncharacterized protein</fullName>
    </submittedName>
</protein>
<dbReference type="HOGENOM" id="CLU_868056_0_0_11"/>
<evidence type="ECO:0000313" key="2">
    <source>
        <dbReference type="EMBL" id="ABD12131.1"/>
    </source>
</evidence>
<gene>
    <name evidence="2" type="ordered locus">Francci3_2771</name>
</gene>
<evidence type="ECO:0000256" key="1">
    <source>
        <dbReference type="SAM" id="MobiDB-lite"/>
    </source>
</evidence>
<dbReference type="Proteomes" id="UP000001937">
    <property type="component" value="Chromosome"/>
</dbReference>
<evidence type="ECO:0000313" key="3">
    <source>
        <dbReference type="Proteomes" id="UP000001937"/>
    </source>
</evidence>
<proteinExistence type="predicted"/>
<sequence length="320" mass="34033">MEAPTHVPRAVATPMAIPMSMSSAASVPMAVLGTRPHAHLEPPGASPRATASGSSTPAPALDMTGDDRVALWQQRLLEAESGMTTFLLEHHADLRLLDWLHTQAEIFADFPTPDDRDPTAWQRVFFRAQALIERFIVSRWGEAELVDWARANASVFGKVEPEPTGRPADVVHRLARQADLYSSRYAVDTDEPMQATLIISHCGIWDYREQARARGVPLTLASPCSFCTTALSANIRAKGYEPAFRLLHDDPSVPSAGVAVPAPGGQPAVVAGSVAGPGQVDRGCVWTATGATGTTGTTGATGTTGTTGTTDIVHRAEIRP</sequence>
<feature type="compositionally biased region" description="Low complexity" evidence="1">
    <location>
        <begin position="42"/>
        <end position="60"/>
    </location>
</feature>
<feature type="region of interest" description="Disordered" evidence="1">
    <location>
        <begin position="35"/>
        <end position="62"/>
    </location>
</feature>
<accession>Q2J9B1</accession>
<reference evidence="2 3" key="1">
    <citation type="journal article" date="2007" name="Genome Res.">
        <title>Genome characteristics of facultatively symbiotic Frankia sp. strains reflect host range and host plant biogeography.</title>
        <authorList>
            <person name="Normand P."/>
            <person name="Lapierre P."/>
            <person name="Tisa L.S."/>
            <person name="Gogarten J.P."/>
            <person name="Alloisio N."/>
            <person name="Bagnarol E."/>
            <person name="Bassi C.A."/>
            <person name="Berry A.M."/>
            <person name="Bickhart D.M."/>
            <person name="Choisne N."/>
            <person name="Couloux A."/>
            <person name="Cournoyer B."/>
            <person name="Cruveiller S."/>
            <person name="Daubin V."/>
            <person name="Demange N."/>
            <person name="Francino M.P."/>
            <person name="Goltsman E."/>
            <person name="Huang Y."/>
            <person name="Kopp O.R."/>
            <person name="Labarre L."/>
            <person name="Lapidus A."/>
            <person name="Lavire C."/>
            <person name="Marechal J."/>
            <person name="Martinez M."/>
            <person name="Mastronunzio J.E."/>
            <person name="Mullin B.C."/>
            <person name="Niemann J."/>
            <person name="Pujic P."/>
            <person name="Rawnsley T."/>
            <person name="Rouy Z."/>
            <person name="Schenowitz C."/>
            <person name="Sellstedt A."/>
            <person name="Tavares F."/>
            <person name="Tomkins J.P."/>
            <person name="Vallenet D."/>
            <person name="Valverde C."/>
            <person name="Wall L.G."/>
            <person name="Wang Y."/>
            <person name="Medigue C."/>
            <person name="Benson D.R."/>
        </authorList>
    </citation>
    <scope>NUCLEOTIDE SEQUENCE [LARGE SCALE GENOMIC DNA]</scope>
    <source>
        <strain evidence="3">DSM 45818 / CECT 9043 / CcI3</strain>
    </source>
</reference>
<organism evidence="2 3">
    <name type="scientific">Frankia casuarinae (strain DSM 45818 / CECT 9043 / HFP020203 / CcI3)</name>
    <dbReference type="NCBI Taxonomy" id="106370"/>
    <lineage>
        <taxon>Bacteria</taxon>
        <taxon>Bacillati</taxon>
        <taxon>Actinomycetota</taxon>
        <taxon>Actinomycetes</taxon>
        <taxon>Frankiales</taxon>
        <taxon>Frankiaceae</taxon>
        <taxon>Frankia</taxon>
    </lineage>
</organism>
<name>Q2J9B1_FRACC</name>
<dbReference type="eggNOG" id="ENOG5031YP1">
    <property type="taxonomic scope" value="Bacteria"/>
</dbReference>